<dbReference type="InterPro" id="IPR058925">
    <property type="entry name" value="zf-C2H2_AcuF"/>
</dbReference>
<feature type="compositionally biased region" description="Basic and acidic residues" evidence="2">
    <location>
        <begin position="365"/>
        <end position="374"/>
    </location>
</feature>
<dbReference type="PANTHER" id="PTHR35391">
    <property type="entry name" value="C2H2-TYPE DOMAIN-CONTAINING PROTEIN-RELATED"/>
    <property type="match status" value="1"/>
</dbReference>
<comment type="caution">
    <text evidence="4">The sequence shown here is derived from an EMBL/GenBank/DDBJ whole genome shotgun (WGS) entry which is preliminary data.</text>
</comment>
<dbReference type="AlphaFoldDB" id="A0A9P4NG75"/>
<gene>
    <name evidence="4" type="ORF">EJ08DRAFT_28988</name>
</gene>
<dbReference type="Proteomes" id="UP000800235">
    <property type="component" value="Unassembled WGS sequence"/>
</dbReference>
<dbReference type="Gene3D" id="3.30.160.60">
    <property type="entry name" value="Classic Zinc Finger"/>
    <property type="match status" value="1"/>
</dbReference>
<sequence>MGGTELEQIFDSIDEINNDLLRLIQIFRNPAPHARFLKAHSTDTTYFIKNDIDHVRNKFPAAELWLITRLGKALSRRRQFFKYRELHQTKLSHGLSEENDDNDQQTIASSLRSKLPSQGMSISTYSALDEDSLSETGFSQTSSATSTAGSTRCRIPSLSVKYMDGKPFPCPFCHTIIVVTSRYSWKKHVIHDVYPYVCTFNGCLTAERPFARRHEWAAHELNHMRLLVCCFGCTEEFTHEESLRQHMLQLHTQLNESSKWLGLVNMLGPVPDLDKIFTCPLCRENVGSWNTYTRHLGRHQQDLAVFVLPNLPYEFEDTEDTLNKSDEEASEAFGASIDEASSSSSLESEPEPQPSELEVTQADSHVNDKHSSVPKMYHREYKPCRYSSARESNYIRHMEKGHGWGTRVLNHGLSMSAIARKENEKKETRRSEVAMLRAVQGYSSQRTEKARRIFWPVLNAPVRIPPEATDKRPSSEEMASLEEEPKAPGD</sequence>
<accession>A0A9P4NG75</accession>
<dbReference type="SMART" id="SM00355">
    <property type="entry name" value="ZnF_C2H2"/>
    <property type="match status" value="5"/>
</dbReference>
<evidence type="ECO:0000313" key="5">
    <source>
        <dbReference type="Proteomes" id="UP000800235"/>
    </source>
</evidence>
<keyword evidence="1" id="KW-0479">Metal-binding</keyword>
<feature type="domain" description="C2H2-type" evidence="3">
    <location>
        <begin position="227"/>
        <end position="256"/>
    </location>
</feature>
<evidence type="ECO:0000313" key="4">
    <source>
        <dbReference type="EMBL" id="KAF2420295.1"/>
    </source>
</evidence>
<feature type="region of interest" description="Disordered" evidence="2">
    <location>
        <begin position="464"/>
        <end position="490"/>
    </location>
</feature>
<keyword evidence="1" id="KW-0862">Zinc</keyword>
<dbReference type="EMBL" id="MU007111">
    <property type="protein sequence ID" value="KAF2420295.1"/>
    <property type="molecule type" value="Genomic_DNA"/>
</dbReference>
<keyword evidence="1" id="KW-0863">Zinc-finger</keyword>
<name>A0A9P4NG75_9PEZI</name>
<protein>
    <recommendedName>
        <fullName evidence="3">C2H2-type domain-containing protein</fullName>
    </recommendedName>
</protein>
<evidence type="ECO:0000256" key="2">
    <source>
        <dbReference type="SAM" id="MobiDB-lite"/>
    </source>
</evidence>
<dbReference type="OrthoDB" id="6133115at2759"/>
<evidence type="ECO:0000259" key="3">
    <source>
        <dbReference type="PROSITE" id="PS50157"/>
    </source>
</evidence>
<evidence type="ECO:0000256" key="1">
    <source>
        <dbReference type="PROSITE-ProRule" id="PRU00042"/>
    </source>
</evidence>
<organism evidence="4 5">
    <name type="scientific">Tothia fuscella</name>
    <dbReference type="NCBI Taxonomy" id="1048955"/>
    <lineage>
        <taxon>Eukaryota</taxon>
        <taxon>Fungi</taxon>
        <taxon>Dikarya</taxon>
        <taxon>Ascomycota</taxon>
        <taxon>Pezizomycotina</taxon>
        <taxon>Dothideomycetes</taxon>
        <taxon>Pleosporomycetidae</taxon>
        <taxon>Venturiales</taxon>
        <taxon>Cylindrosympodiaceae</taxon>
        <taxon>Tothia</taxon>
    </lineage>
</organism>
<feature type="region of interest" description="Disordered" evidence="2">
    <location>
        <begin position="337"/>
        <end position="374"/>
    </location>
</feature>
<dbReference type="GO" id="GO:0008270">
    <property type="term" value="F:zinc ion binding"/>
    <property type="evidence" value="ECO:0007669"/>
    <property type="project" value="UniProtKB-KW"/>
</dbReference>
<proteinExistence type="predicted"/>
<dbReference type="Pfam" id="PF26082">
    <property type="entry name" value="zf-C2H2_AcuF"/>
    <property type="match status" value="1"/>
</dbReference>
<dbReference type="PROSITE" id="PS50157">
    <property type="entry name" value="ZINC_FINGER_C2H2_2"/>
    <property type="match status" value="1"/>
</dbReference>
<dbReference type="InterPro" id="IPR013087">
    <property type="entry name" value="Znf_C2H2_type"/>
</dbReference>
<dbReference type="PANTHER" id="PTHR35391:SF7">
    <property type="entry name" value="C2H2-TYPE DOMAIN-CONTAINING PROTEIN"/>
    <property type="match status" value="1"/>
</dbReference>
<keyword evidence="5" id="KW-1185">Reference proteome</keyword>
<reference evidence="4" key="1">
    <citation type="journal article" date="2020" name="Stud. Mycol.">
        <title>101 Dothideomycetes genomes: a test case for predicting lifestyles and emergence of pathogens.</title>
        <authorList>
            <person name="Haridas S."/>
            <person name="Albert R."/>
            <person name="Binder M."/>
            <person name="Bloem J."/>
            <person name="Labutti K."/>
            <person name="Salamov A."/>
            <person name="Andreopoulos B."/>
            <person name="Baker S."/>
            <person name="Barry K."/>
            <person name="Bills G."/>
            <person name="Bluhm B."/>
            <person name="Cannon C."/>
            <person name="Castanera R."/>
            <person name="Culley D."/>
            <person name="Daum C."/>
            <person name="Ezra D."/>
            <person name="Gonzalez J."/>
            <person name="Henrissat B."/>
            <person name="Kuo A."/>
            <person name="Liang C."/>
            <person name="Lipzen A."/>
            <person name="Lutzoni F."/>
            <person name="Magnuson J."/>
            <person name="Mondo S."/>
            <person name="Nolan M."/>
            <person name="Ohm R."/>
            <person name="Pangilinan J."/>
            <person name="Park H.-J."/>
            <person name="Ramirez L."/>
            <person name="Alfaro M."/>
            <person name="Sun H."/>
            <person name="Tritt A."/>
            <person name="Yoshinaga Y."/>
            <person name="Zwiers L.-H."/>
            <person name="Turgeon B."/>
            <person name="Goodwin S."/>
            <person name="Spatafora J."/>
            <person name="Crous P."/>
            <person name="Grigoriev I."/>
        </authorList>
    </citation>
    <scope>NUCLEOTIDE SEQUENCE</scope>
    <source>
        <strain evidence="4">CBS 130266</strain>
    </source>
</reference>
<dbReference type="PROSITE" id="PS00028">
    <property type="entry name" value="ZINC_FINGER_C2H2_1"/>
    <property type="match status" value="2"/>
</dbReference>